<evidence type="ECO:0000256" key="3">
    <source>
        <dbReference type="SAM" id="MobiDB-lite"/>
    </source>
</evidence>
<feature type="transmembrane region" description="Helical" evidence="4">
    <location>
        <begin position="580"/>
        <end position="599"/>
    </location>
</feature>
<dbReference type="PANTHER" id="PTHR37813">
    <property type="entry name" value="FELS-2 PROPHAGE PROTEIN"/>
    <property type="match status" value="1"/>
</dbReference>
<dbReference type="NCBIfam" id="TIGR01760">
    <property type="entry name" value="tape_meas_TP901"/>
    <property type="match status" value="1"/>
</dbReference>
<comment type="caution">
    <text evidence="6">The sequence shown here is derived from an EMBL/GenBank/DDBJ whole genome shotgun (WGS) entry which is preliminary data.</text>
</comment>
<name>A0ABS0N0L0_PSELU</name>
<dbReference type="InterPro" id="IPR010090">
    <property type="entry name" value="Phage_tape_meas"/>
</dbReference>
<keyword evidence="1" id="KW-1188">Viral release from host cell</keyword>
<feature type="domain" description="Phage tail tape measure protein" evidence="5">
    <location>
        <begin position="246"/>
        <end position="449"/>
    </location>
</feature>
<dbReference type="EMBL" id="JADTXM010000029">
    <property type="protein sequence ID" value="MBH3441828.1"/>
    <property type="molecule type" value="Genomic_DNA"/>
</dbReference>
<dbReference type="RefSeq" id="WP_197873545.1">
    <property type="nucleotide sequence ID" value="NZ_JADTXM010000029.1"/>
</dbReference>
<evidence type="ECO:0000256" key="4">
    <source>
        <dbReference type="SAM" id="Phobius"/>
    </source>
</evidence>
<accession>A0ABS0N0L0</accession>
<feature type="transmembrane region" description="Helical" evidence="4">
    <location>
        <begin position="619"/>
        <end position="638"/>
    </location>
</feature>
<keyword evidence="4" id="KW-1133">Transmembrane helix</keyword>
<evidence type="ECO:0000259" key="5">
    <source>
        <dbReference type="Pfam" id="PF10145"/>
    </source>
</evidence>
<keyword evidence="4" id="KW-0812">Transmembrane</keyword>
<sequence length="866" mass="91321">MAANSLQIRVLLSALDKVTAPMKRIMAGSNSTAKALKAARDQVKALNAQQNDISSYTKQHDAVRQTGEELARAQQRLKQYQEQLKAMDAPSAAFQKTFINASAAVKKLKNKHGEQRAELQRLIPKLREAGVNTRNLSESESQLKARIDAANAAYKTQQQRMGALAAKQEKLARVRATYAKGQELAGSSAMLGASSAATGAALGGPIIGIIKNYSSFEDAMLGVAKQVEGARDDNGQLTSTYYEMGEAIKKMSETIPMASTEIAALVEGGARMGIQGKDNLLEFARVAANASTAFEIPADQIGENLARIADLFKVPIKNVSQLGDVINYLDDNAKSKGADIIDVMQRVAGVTASVGMNYKDAAALGSTFLTLGSSAEVAGTATNAMIRELAIANEQPKRFKEGLKALGMESKKIQTGMTKDATGTILKVLDALKKLPQEQQLTVATQLFGKEYGDDASKLANNLEEYRRQLELTKSAKGNGSMQRESDIRGDALSARATMSQNRLFNLSADLGKTLRPALIEIMDTINGVLEKVTAWAAANPALVTTILKVTAGVAAASMAFGTLALGLAGILGPGLAIRFMFAQLGVRIPSLIGGLFSLAKNALPMVATSIRLVTAATMANPILALITGIALAATLIYQNWETVGPWFASLWQEIKSGFSNGIAGVAGLLANFSPLGLMYSAWSGVLNYLGIELPAKFTGFGGMIIDGLINGMTGQLGALRDSVVNVAGTMWTSFKEKMGIHSPSRVFAQLGDFTMQGLAVGLAKGEDGPLSQMANTAKRLTAAGAVAVGVGTAATPAMAGITFDDRPPVSQRAAPAPVAGDTYHFTINAAPGMDAQAIAKAVRAELARAKSEQSARGRSSLRDQE</sequence>
<dbReference type="PANTHER" id="PTHR37813:SF1">
    <property type="entry name" value="FELS-2 PROPHAGE PROTEIN"/>
    <property type="match status" value="1"/>
</dbReference>
<proteinExistence type="predicted"/>
<evidence type="ECO:0000256" key="2">
    <source>
        <dbReference type="SAM" id="Coils"/>
    </source>
</evidence>
<dbReference type="Proteomes" id="UP000638986">
    <property type="component" value="Unassembled WGS sequence"/>
</dbReference>
<feature type="transmembrane region" description="Helical" evidence="4">
    <location>
        <begin position="659"/>
        <end position="683"/>
    </location>
</feature>
<feature type="region of interest" description="Disordered" evidence="3">
    <location>
        <begin position="847"/>
        <end position="866"/>
    </location>
</feature>
<keyword evidence="4" id="KW-0472">Membrane</keyword>
<feature type="transmembrane region" description="Helical" evidence="4">
    <location>
        <begin position="550"/>
        <end position="573"/>
    </location>
</feature>
<dbReference type="Pfam" id="PF10145">
    <property type="entry name" value="PhageMin_Tail"/>
    <property type="match status" value="1"/>
</dbReference>
<organism evidence="6 7">
    <name type="scientific">Pseudomonas luteola</name>
    <dbReference type="NCBI Taxonomy" id="47886"/>
    <lineage>
        <taxon>Bacteria</taxon>
        <taxon>Pseudomonadati</taxon>
        <taxon>Pseudomonadota</taxon>
        <taxon>Gammaproteobacteria</taxon>
        <taxon>Pseudomonadales</taxon>
        <taxon>Pseudomonadaceae</taxon>
        <taxon>Pseudomonas</taxon>
    </lineage>
</organism>
<gene>
    <name evidence="6" type="ORF">I5Q09_24420</name>
</gene>
<evidence type="ECO:0000313" key="6">
    <source>
        <dbReference type="EMBL" id="MBH3441828.1"/>
    </source>
</evidence>
<protein>
    <submittedName>
        <fullName evidence="6">Phage tail tape measure protein</fullName>
    </submittedName>
</protein>
<evidence type="ECO:0000313" key="7">
    <source>
        <dbReference type="Proteomes" id="UP000638986"/>
    </source>
</evidence>
<evidence type="ECO:0000256" key="1">
    <source>
        <dbReference type="ARBA" id="ARBA00022612"/>
    </source>
</evidence>
<keyword evidence="2" id="KW-0175">Coiled coil</keyword>
<feature type="coiled-coil region" evidence="2">
    <location>
        <begin position="63"/>
        <end position="90"/>
    </location>
</feature>
<reference evidence="6 7" key="1">
    <citation type="submission" date="2020-11" db="EMBL/GenBank/DDBJ databases">
        <title>Enhanced detection system for hospital associated transmission using whole genome sequencing surveillance.</title>
        <authorList>
            <person name="Harrison L.H."/>
            <person name="Van Tyne D."/>
            <person name="Marsh J.W."/>
            <person name="Griffith M.P."/>
            <person name="Snyder D.J."/>
            <person name="Cooper V.S."/>
            <person name="Mustapha M."/>
        </authorList>
    </citation>
    <scope>NUCLEOTIDE SEQUENCE [LARGE SCALE GENOMIC DNA]</scope>
    <source>
        <strain evidence="6 7">PSB00013</strain>
    </source>
</reference>